<feature type="non-terminal residue" evidence="1">
    <location>
        <position position="1"/>
    </location>
</feature>
<proteinExistence type="predicted"/>
<protein>
    <submittedName>
        <fullName evidence="1">2178_t:CDS:1</fullName>
    </submittedName>
</protein>
<organism evidence="1 2">
    <name type="scientific">Ambispora gerdemannii</name>
    <dbReference type="NCBI Taxonomy" id="144530"/>
    <lineage>
        <taxon>Eukaryota</taxon>
        <taxon>Fungi</taxon>
        <taxon>Fungi incertae sedis</taxon>
        <taxon>Mucoromycota</taxon>
        <taxon>Glomeromycotina</taxon>
        <taxon>Glomeromycetes</taxon>
        <taxon>Archaeosporales</taxon>
        <taxon>Ambisporaceae</taxon>
        <taxon>Ambispora</taxon>
    </lineage>
</organism>
<evidence type="ECO:0000313" key="2">
    <source>
        <dbReference type="Proteomes" id="UP000789831"/>
    </source>
</evidence>
<reference evidence="1" key="1">
    <citation type="submission" date="2021-06" db="EMBL/GenBank/DDBJ databases">
        <authorList>
            <person name="Kallberg Y."/>
            <person name="Tangrot J."/>
            <person name="Rosling A."/>
        </authorList>
    </citation>
    <scope>NUCLEOTIDE SEQUENCE</scope>
    <source>
        <strain evidence="1">MT106</strain>
    </source>
</reference>
<dbReference type="Proteomes" id="UP000789831">
    <property type="component" value="Unassembled WGS sequence"/>
</dbReference>
<dbReference type="EMBL" id="CAJVPL010009286">
    <property type="protein sequence ID" value="CAG8677523.1"/>
    <property type="molecule type" value="Genomic_DNA"/>
</dbReference>
<accession>A0A9N9EHK4</accession>
<evidence type="ECO:0000313" key="1">
    <source>
        <dbReference type="EMBL" id="CAG8677523.1"/>
    </source>
</evidence>
<keyword evidence="2" id="KW-1185">Reference proteome</keyword>
<sequence>NDLIRNETSRSLLLYELRDLFESFDASNIEWNDPLSFGCIVDRNSDIIFGKLPEEQKKNLREIINLAYDQYKTSPVISDLVKVLLEKSKSLNKREMMISLPPIPADFQENDEEFEDICVMHRIIDSVTEEVSEASQCRMDDSGEIRIGHKPDFRVKSPLIAGEVEICLMEASRVLPTYKKIRDDWDKLVKLMKDAHVRLLRKLTRGRVGDIKEIEEDLNRVPVFGIQVAGGTMACWVMTMPFGAFYFVQRLGSVQIPMNRGQSSLAGFMDELWKLRASLRNHIHTLTKIVEKVDASLYNIAFCSPQAREDVPLYD</sequence>
<dbReference type="AlphaFoldDB" id="A0A9N9EHK4"/>
<gene>
    <name evidence="1" type="ORF">AGERDE_LOCUS12524</name>
</gene>
<dbReference type="OrthoDB" id="2359022at2759"/>
<name>A0A9N9EHK4_9GLOM</name>
<comment type="caution">
    <text evidence="1">The sequence shown here is derived from an EMBL/GenBank/DDBJ whole genome shotgun (WGS) entry which is preliminary data.</text>
</comment>
<feature type="non-terminal residue" evidence="1">
    <location>
        <position position="315"/>
    </location>
</feature>